<dbReference type="InterPro" id="IPR039187">
    <property type="entry name" value="SNO_AAA"/>
</dbReference>
<dbReference type="EMBL" id="WTYA01000012">
    <property type="protein sequence ID" value="MXP29867.1"/>
    <property type="molecule type" value="Genomic_DNA"/>
</dbReference>
<dbReference type="PANTHER" id="PTHR12706:SF30">
    <property type="entry name" value="PROTEIN STRAWBERRY NOTCH-RELATED"/>
    <property type="match status" value="1"/>
</dbReference>
<dbReference type="OrthoDB" id="270332at2"/>
<reference evidence="4 5" key="1">
    <citation type="submission" date="2019-12" db="EMBL/GenBank/DDBJ databases">
        <title>Genomic-based taxomic classification of the family Erythrobacteraceae.</title>
        <authorList>
            <person name="Xu L."/>
        </authorList>
    </citation>
    <scope>NUCLEOTIDE SEQUENCE [LARGE SCALE GENOMIC DNA]</scope>
    <source>
        <strain evidence="4 5">KEMB 9005-328</strain>
    </source>
</reference>
<keyword evidence="4" id="KW-0808">Transferase</keyword>
<dbReference type="Gene3D" id="3.40.50.150">
    <property type="entry name" value="Vaccinia Virus protein VP39"/>
    <property type="match status" value="1"/>
</dbReference>
<dbReference type="GO" id="GO:0008168">
    <property type="term" value="F:methyltransferase activity"/>
    <property type="evidence" value="ECO:0007669"/>
    <property type="project" value="UniProtKB-KW"/>
</dbReference>
<feature type="domain" description="Strawberry notch helicase C" evidence="2">
    <location>
        <begin position="888"/>
        <end position="1142"/>
    </location>
</feature>
<dbReference type="Gene3D" id="3.40.50.300">
    <property type="entry name" value="P-loop containing nucleotide triphosphate hydrolases"/>
    <property type="match status" value="1"/>
</dbReference>
<dbReference type="SUPFAM" id="SSF52540">
    <property type="entry name" value="P-loop containing nucleoside triphosphate hydrolases"/>
    <property type="match status" value="1"/>
</dbReference>
<evidence type="ECO:0000313" key="4">
    <source>
        <dbReference type="EMBL" id="MXP29867.1"/>
    </source>
</evidence>
<dbReference type="Pfam" id="PF13871">
    <property type="entry name" value="Helicase_C_4"/>
    <property type="match status" value="1"/>
</dbReference>
<comment type="similarity">
    <text evidence="1">Belongs to the SBNO family.</text>
</comment>
<dbReference type="RefSeq" id="WP_160754166.1">
    <property type="nucleotide sequence ID" value="NZ_WTYA01000012.1"/>
</dbReference>
<dbReference type="GO" id="GO:0032259">
    <property type="term" value="P:methylation"/>
    <property type="evidence" value="ECO:0007669"/>
    <property type="project" value="UniProtKB-KW"/>
</dbReference>
<evidence type="ECO:0000259" key="2">
    <source>
        <dbReference type="Pfam" id="PF13871"/>
    </source>
</evidence>
<dbReference type="InterPro" id="IPR026741">
    <property type="entry name" value="SNO"/>
</dbReference>
<name>A0A845AKC3_9SPHN</name>
<comment type="caution">
    <text evidence="4">The sequence shown here is derived from an EMBL/GenBank/DDBJ whole genome shotgun (WGS) entry which is preliminary data.</text>
</comment>
<sequence length="1415" mass="155044">MYQSDLFPAREQSLSVPLAYAIGARIAEELASGRHLDRADISGLFAEETGVQDWGSAWTIDDYNNAVEIGALLWLRESSRIDIASGVHEAEARFDWLEAALPPRHVRSEAQVELQQFSTPPMLAWLMAKAADLSSRDTVLEPSAGNGALAIWADTCAKSLALNEIAADRRAGLGRIFPGTPVSAHDGELIADLHRGPDPSVIMMNPPFARSHERGQDGDTARRHLRSAIRASAAGGRIVAIMPERFDATPFAKDRGDASLLLDFRLQKMFARAGTGIAVRMVVFDKLPSGSVPPIEGDTRRLVELHALLAKLPARACASGSLHRLPARKPVRLGAKATTRGAPIRPSAPFASKATYGTAAIELGYSVLPEPAPAPEQTGIYLSYRPSRIAFADAPAHPTPLVESVAMGSVAAPRPEVRPMLPAGWQSDGLLSDAQCETLVYAAQAFARDLPGHFRPNQEGTRLELSNDGHSYRQGFFLGDGTGAGKGRQIAALIMDRWLSGERRHIWITKNEALLEDARRDWEALGGMALDIQPLSRWKLGHPVTLPEGILFVTYPTLRSGRAEDTRLDQIRAWARDTFDGVIAFDEAHAMANALGSSGTRGKVKGSEQGMAGLRLQNILPRARVLYASATGASDIANLGYTARLGLWGPETAFPTHEAFMTDIRAGGVAAMELVARDLKAQGLYLARALSFAGVEYDILEHRLTEAQIRIYDAYADAWAIIHRNLDEALEATRVVDEDSGDTLNRNAKAAALSIFEGTKQRFFAQLLLSMKLPSLIPAMEEALGEAHSVVVQLVSTAEAMLDRRLADLSDEEREALDIDLSPREYVIDYLAKSFPVRLMQVFTDEDGSLRSEAMSDDDGNPVFCPRAIAARDALIEQLCALPPIATALDAIIEHFGTEAVAEVTGRTRRLVVGRDGQQRLERRSPSANVAEAQSFMEGTKRILVFSDAGGTGRSYHADLDAKNQQRRVHFLLEPGWRADNAIQGLGRTNRTNQASAPLFRPVTTDVKGERRFISTIARRLDALGALTRGQRQTGGQNLFDPADNLESDYARDALTRWFRLLYDGKLEATRFEDFVERTGLRLENPDGGLTDNLPTIQRWLNRILALPIALQNGIFEEYLGLVEARIEAAREAGTLDLGLETVRVDSFEILADELLRTDPVTGAQTRLVSLGVKRHLRPLRLERLVRMHEIGSPHAIPLRNTRSGRIALSVPARRLIGDDGAVIERRRLLRPLKSANWTLDALGESLWEETGVAEFTRRWRIEEEQAAASPITERVHLATGLLLPVWKRLPGDHVRVTRLVAEDGQSIIGREVLDIDLAKIAETFGLAGVTGPAPDEVGKLVLTSGTPQPLASHDALMVKRSLVGGEQRLELTGYAPERLEWYKAKGCFTEIIRYRTRLFVPVSRASSVLPALAA</sequence>
<proteinExistence type="inferred from homology"/>
<dbReference type="PANTHER" id="PTHR12706">
    <property type="entry name" value="STRAWBERRY NOTCH-RELATED"/>
    <property type="match status" value="1"/>
</dbReference>
<feature type="domain" description="Strawberry notch AAA" evidence="3">
    <location>
        <begin position="396"/>
        <end position="714"/>
    </location>
</feature>
<dbReference type="InterPro" id="IPR029063">
    <property type="entry name" value="SAM-dependent_MTases_sf"/>
</dbReference>
<dbReference type="GO" id="GO:0006355">
    <property type="term" value="P:regulation of DNA-templated transcription"/>
    <property type="evidence" value="ECO:0007669"/>
    <property type="project" value="InterPro"/>
</dbReference>
<keyword evidence="4" id="KW-0489">Methyltransferase</keyword>
<organism evidence="4 5">
    <name type="scientific">Qipengyuania algicida</name>
    <dbReference type="NCBI Taxonomy" id="1836209"/>
    <lineage>
        <taxon>Bacteria</taxon>
        <taxon>Pseudomonadati</taxon>
        <taxon>Pseudomonadota</taxon>
        <taxon>Alphaproteobacteria</taxon>
        <taxon>Sphingomonadales</taxon>
        <taxon>Erythrobacteraceae</taxon>
        <taxon>Qipengyuania</taxon>
    </lineage>
</organism>
<protein>
    <submittedName>
        <fullName evidence="4">Methylase</fullName>
    </submittedName>
</protein>
<keyword evidence="5" id="KW-1185">Reference proteome</keyword>
<dbReference type="Proteomes" id="UP000439780">
    <property type="component" value="Unassembled WGS sequence"/>
</dbReference>
<evidence type="ECO:0000259" key="3">
    <source>
        <dbReference type="Pfam" id="PF13872"/>
    </source>
</evidence>
<dbReference type="InterPro" id="IPR026937">
    <property type="entry name" value="SBNO_Helicase_C_dom"/>
</dbReference>
<dbReference type="InterPro" id="IPR027417">
    <property type="entry name" value="P-loop_NTPase"/>
</dbReference>
<evidence type="ECO:0000256" key="1">
    <source>
        <dbReference type="ARBA" id="ARBA00006992"/>
    </source>
</evidence>
<accession>A0A845AKC3</accession>
<dbReference type="Pfam" id="PF13872">
    <property type="entry name" value="AAA_34"/>
    <property type="match status" value="1"/>
</dbReference>
<gene>
    <name evidence="4" type="ORF">GRI58_13715</name>
</gene>
<dbReference type="SUPFAM" id="SSF53335">
    <property type="entry name" value="S-adenosyl-L-methionine-dependent methyltransferases"/>
    <property type="match status" value="1"/>
</dbReference>
<evidence type="ECO:0000313" key="5">
    <source>
        <dbReference type="Proteomes" id="UP000439780"/>
    </source>
</evidence>